<comment type="caution">
    <text evidence="3">The sequence shown here is derived from an EMBL/GenBank/DDBJ whole genome shotgun (WGS) entry which is preliminary data.</text>
</comment>
<dbReference type="RefSeq" id="WP_057806942.1">
    <property type="nucleotide sequence ID" value="NZ_BJYP01000032.1"/>
</dbReference>
<dbReference type="PATRIC" id="fig|319653.3.peg.587"/>
<evidence type="ECO:0000259" key="2">
    <source>
        <dbReference type="Pfam" id="PF25164"/>
    </source>
</evidence>
<reference evidence="4 6" key="2">
    <citation type="submission" date="2016-10" db="EMBL/GenBank/DDBJ databases">
        <authorList>
            <person name="Varghese N."/>
            <person name="Submissions S."/>
        </authorList>
    </citation>
    <scope>NUCLEOTIDE SEQUENCE [LARGE SCALE GENOMIC DNA]</scope>
    <source>
        <strain evidence="4 6">CGMCC 1.3889</strain>
    </source>
</reference>
<evidence type="ECO:0000313" key="5">
    <source>
        <dbReference type="Proteomes" id="UP000051749"/>
    </source>
</evidence>
<dbReference type="EMBL" id="JQBY01000015">
    <property type="protein sequence ID" value="KRN82076.1"/>
    <property type="molecule type" value="Genomic_DNA"/>
</dbReference>
<keyword evidence="6" id="KW-1185">Reference proteome</keyword>
<evidence type="ECO:0000313" key="4">
    <source>
        <dbReference type="EMBL" id="SER75750.1"/>
    </source>
</evidence>
<name>A0A0R2K4G2_9LACO</name>
<feature type="domain" description="Competence protein CoiA nuclease-like" evidence="1">
    <location>
        <begin position="58"/>
        <end position="182"/>
    </location>
</feature>
<sequence length="369" mass="43716">MFVANDHEQSILAADAHRENQYTCPGCGQNVILRQGQMRLTHFAHHAGTDCHLFSEGETKIHLMGKTKIFNWCRQNHLAVKLEAYLPKLKQRPDVLVYWHHHRTALEFQCSPISYERLEQRTKGYRINGYKVWWILGPTYLTSKLTLEKISKFAYFQKSLGLFVSFYNPQSDQFIVKHHITQDLFGKLKWRDYSFNPSKSAFNGFFNRIRTDTIDAQPDRYREALELQRRLLGRYTDKHLKQIQLICYAHHLNLAGCPWVIHAHDFRLPMGEHIPLEVKIKFLIKLQNTTRSHFSYQMLAAWFQESVQNNGLQFPNAINSQAYDELNFREWLQSLTSANLLKYNQNHYQLINSPFWYADITQKLRHFHS</sequence>
<dbReference type="Pfam" id="PF06054">
    <property type="entry name" value="CoiA_nuc"/>
    <property type="match status" value="1"/>
</dbReference>
<dbReference type="InterPro" id="IPR010330">
    <property type="entry name" value="CoiA_nuc"/>
</dbReference>
<dbReference type="EMBL" id="FOGK01000015">
    <property type="protein sequence ID" value="SER75750.1"/>
    <property type="molecule type" value="Genomic_DNA"/>
</dbReference>
<dbReference type="InterPro" id="IPR057253">
    <property type="entry name" value="CoiA-like_N"/>
</dbReference>
<gene>
    <name evidence="3" type="ORF">IV87_GL000576</name>
    <name evidence="4" type="ORF">SAMN04487973_11547</name>
</gene>
<dbReference type="Proteomes" id="UP000051749">
    <property type="component" value="Unassembled WGS sequence"/>
</dbReference>
<dbReference type="GeneID" id="76043941"/>
<evidence type="ECO:0000313" key="6">
    <source>
        <dbReference type="Proteomes" id="UP000182818"/>
    </source>
</evidence>
<dbReference type="Pfam" id="PF25164">
    <property type="entry name" value="CoiA_N"/>
    <property type="match status" value="1"/>
</dbReference>
<dbReference type="InterPro" id="IPR021176">
    <property type="entry name" value="Competence-induced_CoiA"/>
</dbReference>
<dbReference type="Proteomes" id="UP000182818">
    <property type="component" value="Unassembled WGS sequence"/>
</dbReference>
<organism evidence="3 5">
    <name type="scientific">Pediococcus ethanolidurans</name>
    <dbReference type="NCBI Taxonomy" id="319653"/>
    <lineage>
        <taxon>Bacteria</taxon>
        <taxon>Bacillati</taxon>
        <taxon>Bacillota</taxon>
        <taxon>Bacilli</taxon>
        <taxon>Lactobacillales</taxon>
        <taxon>Lactobacillaceae</taxon>
        <taxon>Pediococcus</taxon>
    </lineage>
</organism>
<feature type="domain" description="Competence protein CoiA-like N-terminal" evidence="2">
    <location>
        <begin position="16"/>
        <end position="53"/>
    </location>
</feature>
<reference evidence="3 5" key="1">
    <citation type="journal article" date="2015" name="Genome Announc.">
        <title>Expanding the biotechnology potential of lactobacilli through comparative genomics of 213 strains and associated genera.</title>
        <authorList>
            <person name="Sun Z."/>
            <person name="Harris H.M."/>
            <person name="McCann A."/>
            <person name="Guo C."/>
            <person name="Argimon S."/>
            <person name="Zhang W."/>
            <person name="Yang X."/>
            <person name="Jeffery I.B."/>
            <person name="Cooney J.C."/>
            <person name="Kagawa T.F."/>
            <person name="Liu W."/>
            <person name="Song Y."/>
            <person name="Salvetti E."/>
            <person name="Wrobel A."/>
            <person name="Rasinkangas P."/>
            <person name="Parkhill J."/>
            <person name="Rea M.C."/>
            <person name="O'Sullivan O."/>
            <person name="Ritari J."/>
            <person name="Douillard F.P."/>
            <person name="Paul Ross R."/>
            <person name="Yang R."/>
            <person name="Briner A.E."/>
            <person name="Felis G.E."/>
            <person name="de Vos W.M."/>
            <person name="Barrangou R."/>
            <person name="Klaenhammer T.R."/>
            <person name="Caufield P.W."/>
            <person name="Cui Y."/>
            <person name="Zhang H."/>
            <person name="O'Toole P.W."/>
        </authorList>
    </citation>
    <scope>NUCLEOTIDE SEQUENCE [LARGE SCALE GENOMIC DNA]</scope>
    <source>
        <strain evidence="3 5">DSM 22301</strain>
    </source>
</reference>
<evidence type="ECO:0000313" key="3">
    <source>
        <dbReference type="EMBL" id="KRN82076.1"/>
    </source>
</evidence>
<accession>A0A0R2K4G2</accession>
<dbReference type="STRING" id="319653.SAMN04487973_11547"/>
<proteinExistence type="predicted"/>
<dbReference type="PIRSF" id="PIRSF007487">
    <property type="entry name" value="Competence-induced_CoiA_bac"/>
    <property type="match status" value="1"/>
</dbReference>
<dbReference type="AlphaFoldDB" id="A0A0R2K4G2"/>
<protein>
    <submittedName>
        <fullName evidence="4">Competence protein CoiA-like family protein</fullName>
    </submittedName>
</protein>
<evidence type="ECO:0000259" key="1">
    <source>
        <dbReference type="Pfam" id="PF06054"/>
    </source>
</evidence>